<gene>
    <name evidence="2" type="ORF">HT585_24015</name>
</gene>
<dbReference type="RefSeq" id="WP_176355309.1">
    <property type="nucleotide sequence ID" value="NZ_JABWDU010000007.1"/>
</dbReference>
<reference evidence="2 3" key="1">
    <citation type="submission" date="2020-06" db="EMBL/GenBank/DDBJ databases">
        <authorList>
            <person name="Grouzdev D.S."/>
        </authorList>
    </citation>
    <scope>NUCLEOTIDE SEQUENCE [LARGE SCALE GENOMIC DNA]</scope>
    <source>
        <strain evidence="2 3">HO-A22</strain>
    </source>
</reference>
<accession>A0A7Y6QA84</accession>
<protein>
    <submittedName>
        <fullName evidence="2">DUF3604 domain-containing protein</fullName>
    </submittedName>
</protein>
<dbReference type="InterPro" id="IPR022028">
    <property type="entry name" value="DUF3604"/>
</dbReference>
<evidence type="ECO:0000256" key="1">
    <source>
        <dbReference type="SAM" id="SignalP"/>
    </source>
</evidence>
<keyword evidence="1" id="KW-0732">Signal</keyword>
<dbReference type="AlphaFoldDB" id="A0A7Y6QA84"/>
<dbReference type="EMBL" id="JABWDU010000007">
    <property type="protein sequence ID" value="NVD41938.1"/>
    <property type="molecule type" value="Genomic_DNA"/>
</dbReference>
<evidence type="ECO:0000313" key="3">
    <source>
        <dbReference type="Proteomes" id="UP000520198"/>
    </source>
</evidence>
<proteinExistence type="predicted"/>
<evidence type="ECO:0000313" key="2">
    <source>
        <dbReference type="EMBL" id="NVD41938.1"/>
    </source>
</evidence>
<dbReference type="Pfam" id="PF12228">
    <property type="entry name" value="DUF3604"/>
    <property type="match status" value="1"/>
</dbReference>
<name>A0A7Y6QA84_9HYPH</name>
<dbReference type="Gene3D" id="3.20.20.140">
    <property type="entry name" value="Metal-dependent hydrolases"/>
    <property type="match status" value="1"/>
</dbReference>
<sequence length="647" mass="71320">MVHSAAVFRLGVVLLSVSALPVFAQEVGGDVGTLTSEKAALIFPEKSPYSPYAGRNFPTRPLFGDTHLHTAASFDAGAFGARLTPRDAYRFARGEEVVASGGEPAKLSRALDFLVVADHSDNLGLFPDMFAGKPEILADPQAKTWYDMMKSGRGGEAAIQIIMAFGAGTIPKSMNYLPDSRAFKSAWQDNVKAADEFNDPGRFTTLIGYEWTSNTGGNNLHRNVIFRDNGDKADQVLPFTTSKPLGSDNPRDLWDWMQAYEDKTGGNVLAIAHNGNLSNGIMFPIIESFTNKPVDQDYVEKRAKWERLYEATQEKGDGETHPALSPNDEFADFETWDFGNLDATVTKTPEMLEFEYARSALRNGLKLEAELGTNPYKFGMVGSSDAHTGLPAMEEDNYFGKTSAMEPNKERLKGTFINNPEAGIKIMDWQVSASGYAAVWAMENTRESIWDAMQRKETYATTGSRMMVRFFGSFDFEQADTQNRNPAATGYGKGVPMGGDLSGAPEGKAPTFLVAALKDPLGANLDRYQVVKGWLDDKGETHEHVYDVAWSGDRKPGPDGKLPSVGNTVDVESATWTNTIGAPELIAVWKDPEFDPKQKAFYYGRVLEIPTPRWTAYDAKRFGTKPLEGTRMTVTERAYTSPIWYTP</sequence>
<keyword evidence="3" id="KW-1185">Reference proteome</keyword>
<dbReference type="Proteomes" id="UP000520198">
    <property type="component" value="Unassembled WGS sequence"/>
</dbReference>
<organism evidence="2 3">
    <name type="scientific">Ensifer oleiphilus</name>
    <dbReference type="NCBI Taxonomy" id="2742698"/>
    <lineage>
        <taxon>Bacteria</taxon>
        <taxon>Pseudomonadati</taxon>
        <taxon>Pseudomonadota</taxon>
        <taxon>Alphaproteobacteria</taxon>
        <taxon>Hyphomicrobiales</taxon>
        <taxon>Rhizobiaceae</taxon>
        <taxon>Sinorhizobium/Ensifer group</taxon>
        <taxon>Ensifer</taxon>
    </lineage>
</organism>
<feature type="signal peptide" evidence="1">
    <location>
        <begin position="1"/>
        <end position="24"/>
    </location>
</feature>
<feature type="chain" id="PRO_5030814430" evidence="1">
    <location>
        <begin position="25"/>
        <end position="647"/>
    </location>
</feature>
<comment type="caution">
    <text evidence="2">The sequence shown here is derived from an EMBL/GenBank/DDBJ whole genome shotgun (WGS) entry which is preliminary data.</text>
</comment>